<dbReference type="EMBL" id="GBXM01054545">
    <property type="protein sequence ID" value="JAH54032.1"/>
    <property type="molecule type" value="Transcribed_RNA"/>
</dbReference>
<protein>
    <submittedName>
        <fullName evidence="1">Uncharacterized protein</fullName>
    </submittedName>
</protein>
<organism evidence="1">
    <name type="scientific">Anguilla anguilla</name>
    <name type="common">European freshwater eel</name>
    <name type="synonym">Muraena anguilla</name>
    <dbReference type="NCBI Taxonomy" id="7936"/>
    <lineage>
        <taxon>Eukaryota</taxon>
        <taxon>Metazoa</taxon>
        <taxon>Chordata</taxon>
        <taxon>Craniata</taxon>
        <taxon>Vertebrata</taxon>
        <taxon>Euteleostomi</taxon>
        <taxon>Actinopterygii</taxon>
        <taxon>Neopterygii</taxon>
        <taxon>Teleostei</taxon>
        <taxon>Anguilliformes</taxon>
        <taxon>Anguillidae</taxon>
        <taxon>Anguilla</taxon>
    </lineage>
</organism>
<accession>A0A0E9TKN0</accession>
<sequence>MEIDNFHYNQIFDYIGIVKTGEGKSIYESKVDLLFPVLTEVVPHIA</sequence>
<proteinExistence type="predicted"/>
<reference evidence="1" key="1">
    <citation type="submission" date="2014-11" db="EMBL/GenBank/DDBJ databases">
        <authorList>
            <person name="Amaro Gonzalez C."/>
        </authorList>
    </citation>
    <scope>NUCLEOTIDE SEQUENCE</scope>
</reference>
<reference evidence="1" key="2">
    <citation type="journal article" date="2015" name="Fish Shellfish Immunol.">
        <title>Early steps in the European eel (Anguilla anguilla)-Vibrio vulnificus interaction in the gills: Role of the RtxA13 toxin.</title>
        <authorList>
            <person name="Callol A."/>
            <person name="Pajuelo D."/>
            <person name="Ebbesson L."/>
            <person name="Teles M."/>
            <person name="MacKenzie S."/>
            <person name="Amaro C."/>
        </authorList>
    </citation>
    <scope>NUCLEOTIDE SEQUENCE</scope>
</reference>
<name>A0A0E9TKN0_ANGAN</name>
<dbReference type="AlphaFoldDB" id="A0A0E9TKN0"/>
<evidence type="ECO:0000313" key="1">
    <source>
        <dbReference type="EMBL" id="JAH54032.1"/>
    </source>
</evidence>